<name>A0A6J4ZUE8_9BURK</name>
<reference evidence="2 3" key="1">
    <citation type="submission" date="2020-04" db="EMBL/GenBank/DDBJ databases">
        <authorList>
            <person name="De Canck E."/>
        </authorList>
    </citation>
    <scope>NUCLEOTIDE SEQUENCE [LARGE SCALE GENOMIC DNA]</scope>
    <source>
        <strain evidence="2 3">LMG 24238</strain>
    </source>
</reference>
<evidence type="ECO:0000313" key="3">
    <source>
        <dbReference type="Proteomes" id="UP000494255"/>
    </source>
</evidence>
<protein>
    <submittedName>
        <fullName evidence="2">Uncharacterized protein</fullName>
    </submittedName>
</protein>
<dbReference type="GeneID" id="97038748"/>
<proteinExistence type="predicted"/>
<dbReference type="RefSeq" id="WP_246287276.1">
    <property type="nucleotide sequence ID" value="NZ_CADIKC010000001.1"/>
</dbReference>
<organism evidence="2 3">
    <name type="scientific">Paraburkholderia sediminicola</name>
    <dbReference type="NCBI Taxonomy" id="458836"/>
    <lineage>
        <taxon>Bacteria</taxon>
        <taxon>Pseudomonadati</taxon>
        <taxon>Pseudomonadota</taxon>
        <taxon>Betaproteobacteria</taxon>
        <taxon>Burkholderiales</taxon>
        <taxon>Burkholderiaceae</taxon>
        <taxon>Paraburkholderia</taxon>
    </lineage>
</organism>
<keyword evidence="3" id="KW-1185">Reference proteome</keyword>
<sequence length="178" mass="19441">MTRHTATLFVPIVSSVLLCAYAGTPSQTAADYHPETEARVRVYWGANVTFYLNTACVTGEAKHFVASKPGLSSLSNKTVGMPVPPDAARYFHEYIVPAGQPMTVHAQIVSEQFINGKRYRVTDAPKASTFVPERGHDYEILIQDNDGPDEIFARELVSSVNGTSTVPYPLRSTSSCKS</sequence>
<feature type="chain" id="PRO_5027039180" evidence="1">
    <location>
        <begin position="30"/>
        <end position="178"/>
    </location>
</feature>
<dbReference type="Proteomes" id="UP000494255">
    <property type="component" value="Unassembled WGS sequence"/>
</dbReference>
<accession>A0A6J4ZUE8</accession>
<dbReference type="AlphaFoldDB" id="A0A6J4ZUE8"/>
<keyword evidence="1" id="KW-0732">Signal</keyword>
<evidence type="ECO:0000313" key="2">
    <source>
        <dbReference type="EMBL" id="CAB3638651.1"/>
    </source>
</evidence>
<feature type="signal peptide" evidence="1">
    <location>
        <begin position="1"/>
        <end position="29"/>
    </location>
</feature>
<evidence type="ECO:0000256" key="1">
    <source>
        <dbReference type="SAM" id="SignalP"/>
    </source>
</evidence>
<dbReference type="EMBL" id="CADIKC010000001">
    <property type="protein sequence ID" value="CAB3638651.1"/>
    <property type="molecule type" value="Genomic_DNA"/>
</dbReference>
<gene>
    <name evidence="2" type="ORF">LMG24238_00075</name>
</gene>